<accession>A0ABN2KJP5</accession>
<proteinExistence type="predicted"/>
<gene>
    <name evidence="1" type="ORF">GCM10009810_16570</name>
</gene>
<evidence type="ECO:0000313" key="2">
    <source>
        <dbReference type="Proteomes" id="UP001501475"/>
    </source>
</evidence>
<organism evidence="1 2">
    <name type="scientific">Nostocoides vanveenii</name>
    <dbReference type="NCBI Taxonomy" id="330835"/>
    <lineage>
        <taxon>Bacteria</taxon>
        <taxon>Bacillati</taxon>
        <taxon>Actinomycetota</taxon>
        <taxon>Actinomycetes</taxon>
        <taxon>Micrococcales</taxon>
        <taxon>Intrasporangiaceae</taxon>
        <taxon>Nostocoides</taxon>
    </lineage>
</organism>
<evidence type="ECO:0000313" key="1">
    <source>
        <dbReference type="EMBL" id="GAA1757810.1"/>
    </source>
</evidence>
<dbReference type="EMBL" id="BAAAPN010000043">
    <property type="protein sequence ID" value="GAA1757810.1"/>
    <property type="molecule type" value="Genomic_DNA"/>
</dbReference>
<reference evidence="1 2" key="1">
    <citation type="journal article" date="2019" name="Int. J. Syst. Evol. Microbiol.">
        <title>The Global Catalogue of Microorganisms (GCM) 10K type strain sequencing project: providing services to taxonomists for standard genome sequencing and annotation.</title>
        <authorList>
            <consortium name="The Broad Institute Genomics Platform"/>
            <consortium name="The Broad Institute Genome Sequencing Center for Infectious Disease"/>
            <person name="Wu L."/>
            <person name="Ma J."/>
        </authorList>
    </citation>
    <scope>NUCLEOTIDE SEQUENCE [LARGE SCALE GENOMIC DNA]</scope>
    <source>
        <strain evidence="1 2">JCM 15591</strain>
    </source>
</reference>
<comment type="caution">
    <text evidence="1">The sequence shown here is derived from an EMBL/GenBank/DDBJ whole genome shotgun (WGS) entry which is preliminary data.</text>
</comment>
<dbReference type="Proteomes" id="UP001501475">
    <property type="component" value="Unassembled WGS sequence"/>
</dbReference>
<dbReference type="RefSeq" id="WP_344064682.1">
    <property type="nucleotide sequence ID" value="NZ_BAAAPN010000043.1"/>
</dbReference>
<keyword evidence="2" id="KW-1185">Reference proteome</keyword>
<protein>
    <submittedName>
        <fullName evidence="1">Uncharacterized protein</fullName>
    </submittedName>
</protein>
<name>A0ABN2KJP5_9MICO</name>
<sequence length="178" mass="18350">MILRLATGLTDFFAYFGRAQEGHAWLTAALDGSVEGSDPLGRASALIGLTRGGGLARFATHLPLLDQAIGLLESTDSPEKSLTAMAYAFRSVGRAWSGLRADALSDLSAATAAAQAGSSPWVDANVRQLGMAIDSTDATSPDATDGLIEVAETFTALGDAHAAVVTLRFALGLSRVRG</sequence>